<evidence type="ECO:0000256" key="1">
    <source>
        <dbReference type="SAM" id="MobiDB-lite"/>
    </source>
</evidence>
<keyword evidence="3" id="KW-1185">Reference proteome</keyword>
<accession>A0A239FBN1</accession>
<evidence type="ECO:0000313" key="2">
    <source>
        <dbReference type="EMBL" id="SNS54450.1"/>
    </source>
</evidence>
<sequence>MGAAVVLALTGCAPETSEPADQATATPSSTTVRQPATAAEPSAQIPAGTPAVSEAAETPAVPAPLPAESLPVETAADNRPHGEQLYLETCRQFKTAIDAIAVTGAATREQSVTGLTEKLQSGPSWSTLSDDDQQQILRGLDAAGRGAC</sequence>
<proteinExistence type="predicted"/>
<dbReference type="AlphaFoldDB" id="A0A239FBN1"/>
<gene>
    <name evidence="2" type="ORF">SAMN05421642_103223</name>
</gene>
<feature type="compositionally biased region" description="Polar residues" evidence="1">
    <location>
        <begin position="23"/>
        <end position="34"/>
    </location>
</feature>
<dbReference type="EMBL" id="FZOW01000003">
    <property type="protein sequence ID" value="SNS54450.1"/>
    <property type="molecule type" value="Genomic_DNA"/>
</dbReference>
<evidence type="ECO:0000313" key="3">
    <source>
        <dbReference type="Proteomes" id="UP000198327"/>
    </source>
</evidence>
<organism evidence="2 3">
    <name type="scientific">Rhodococcoides kyotonense</name>
    <dbReference type="NCBI Taxonomy" id="398843"/>
    <lineage>
        <taxon>Bacteria</taxon>
        <taxon>Bacillati</taxon>
        <taxon>Actinomycetota</taxon>
        <taxon>Actinomycetes</taxon>
        <taxon>Mycobacteriales</taxon>
        <taxon>Nocardiaceae</taxon>
        <taxon>Rhodococcoides</taxon>
    </lineage>
</organism>
<reference evidence="3" key="1">
    <citation type="submission" date="2017-06" db="EMBL/GenBank/DDBJ databases">
        <authorList>
            <person name="Varghese N."/>
            <person name="Submissions S."/>
        </authorList>
    </citation>
    <scope>NUCLEOTIDE SEQUENCE [LARGE SCALE GENOMIC DNA]</scope>
    <source>
        <strain evidence="3">JCM 23211</strain>
    </source>
</reference>
<protein>
    <submittedName>
        <fullName evidence="2">Uncharacterized protein</fullName>
    </submittedName>
</protein>
<dbReference type="Proteomes" id="UP000198327">
    <property type="component" value="Unassembled WGS sequence"/>
</dbReference>
<feature type="region of interest" description="Disordered" evidence="1">
    <location>
        <begin position="13"/>
        <end position="68"/>
    </location>
</feature>
<name>A0A239FBN1_9NOCA</name>